<dbReference type="Proteomes" id="UP000681315">
    <property type="component" value="Unassembled WGS sequence"/>
</dbReference>
<reference evidence="1 2" key="1">
    <citation type="submission" date="2021-03" db="EMBL/GenBank/DDBJ databases">
        <title>Gelidibacter sp. nov., isolated from costal sediment.</title>
        <authorList>
            <person name="Lun K.-Y."/>
        </authorList>
    </citation>
    <scope>NUCLEOTIDE SEQUENCE [LARGE SCALE GENOMIC DNA]</scope>
    <source>
        <strain evidence="1 2">DF109</strain>
    </source>
</reference>
<dbReference type="RefSeq" id="WP_208233467.1">
    <property type="nucleotide sequence ID" value="NZ_JAGEVG010000008.1"/>
</dbReference>
<evidence type="ECO:0000313" key="2">
    <source>
        <dbReference type="Proteomes" id="UP000681315"/>
    </source>
</evidence>
<comment type="caution">
    <text evidence="1">The sequence shown here is derived from an EMBL/GenBank/DDBJ whole genome shotgun (WGS) entry which is preliminary data.</text>
</comment>
<organism evidence="1 2">
    <name type="scientific">Gelidibacter pelagius</name>
    <dbReference type="NCBI Taxonomy" id="2819985"/>
    <lineage>
        <taxon>Bacteria</taxon>
        <taxon>Pseudomonadati</taxon>
        <taxon>Bacteroidota</taxon>
        <taxon>Flavobacteriia</taxon>
        <taxon>Flavobacteriales</taxon>
        <taxon>Flavobacteriaceae</taxon>
        <taxon>Gelidibacter</taxon>
    </lineage>
</organism>
<accession>A0ABS3SRI5</accession>
<name>A0ABS3SRI5_9FLAO</name>
<evidence type="ECO:0000313" key="1">
    <source>
        <dbReference type="EMBL" id="MBO3098325.1"/>
    </source>
</evidence>
<keyword evidence="2" id="KW-1185">Reference proteome</keyword>
<proteinExistence type="predicted"/>
<dbReference type="EMBL" id="JAGEVG010000008">
    <property type="protein sequence ID" value="MBO3098325.1"/>
    <property type="molecule type" value="Genomic_DNA"/>
</dbReference>
<sequence>MENTNNGAMAQDASFFIYKTGNTFGILGPYLNKIDAMFIMIQNKSD</sequence>
<gene>
    <name evidence="1" type="ORF">J4051_08610</name>
</gene>
<protein>
    <submittedName>
        <fullName evidence="1">Uncharacterized protein</fullName>
    </submittedName>
</protein>